<dbReference type="Proteomes" id="UP000821853">
    <property type="component" value="Chromosome 4"/>
</dbReference>
<protein>
    <submittedName>
        <fullName evidence="2">Uncharacterized protein</fullName>
    </submittedName>
</protein>
<feature type="region of interest" description="Disordered" evidence="1">
    <location>
        <begin position="396"/>
        <end position="417"/>
    </location>
</feature>
<feature type="compositionally biased region" description="Polar residues" evidence="1">
    <location>
        <begin position="396"/>
        <end position="405"/>
    </location>
</feature>
<gene>
    <name evidence="2" type="ORF">HPB48_000533</name>
</gene>
<reference evidence="2 3" key="1">
    <citation type="journal article" date="2020" name="Cell">
        <title>Large-Scale Comparative Analyses of Tick Genomes Elucidate Their Genetic Diversity and Vector Capacities.</title>
        <authorList>
            <consortium name="Tick Genome and Microbiome Consortium (TIGMIC)"/>
            <person name="Jia N."/>
            <person name="Wang J."/>
            <person name="Shi W."/>
            <person name="Du L."/>
            <person name="Sun Y."/>
            <person name="Zhan W."/>
            <person name="Jiang J.F."/>
            <person name="Wang Q."/>
            <person name="Zhang B."/>
            <person name="Ji P."/>
            <person name="Bell-Sakyi L."/>
            <person name="Cui X.M."/>
            <person name="Yuan T.T."/>
            <person name="Jiang B.G."/>
            <person name="Yang W.F."/>
            <person name="Lam T.T."/>
            <person name="Chang Q.C."/>
            <person name="Ding S.J."/>
            <person name="Wang X.J."/>
            <person name="Zhu J.G."/>
            <person name="Ruan X.D."/>
            <person name="Zhao L."/>
            <person name="Wei J.T."/>
            <person name="Ye R.Z."/>
            <person name="Que T.C."/>
            <person name="Du C.H."/>
            <person name="Zhou Y.H."/>
            <person name="Cheng J.X."/>
            <person name="Dai P.F."/>
            <person name="Guo W.B."/>
            <person name="Han X.H."/>
            <person name="Huang E.J."/>
            <person name="Li L.F."/>
            <person name="Wei W."/>
            <person name="Gao Y.C."/>
            <person name="Liu J.Z."/>
            <person name="Shao H.Z."/>
            <person name="Wang X."/>
            <person name="Wang C.C."/>
            <person name="Yang T.C."/>
            <person name="Huo Q.B."/>
            <person name="Li W."/>
            <person name="Chen H.Y."/>
            <person name="Chen S.E."/>
            <person name="Zhou L.G."/>
            <person name="Ni X.B."/>
            <person name="Tian J.H."/>
            <person name="Sheng Y."/>
            <person name="Liu T."/>
            <person name="Pan Y.S."/>
            <person name="Xia L.Y."/>
            <person name="Li J."/>
            <person name="Zhao F."/>
            <person name="Cao W.C."/>
        </authorList>
    </citation>
    <scope>NUCLEOTIDE SEQUENCE [LARGE SCALE GENOMIC DNA]</scope>
    <source>
        <strain evidence="2">HaeL-2018</strain>
    </source>
</reference>
<name>A0A9J6GEC5_HAELO</name>
<evidence type="ECO:0000313" key="2">
    <source>
        <dbReference type="EMBL" id="KAH9373765.1"/>
    </source>
</evidence>
<dbReference type="OMA" id="SEWVIVE"/>
<proteinExistence type="predicted"/>
<dbReference type="VEuPathDB" id="VectorBase:HLOH_060260"/>
<feature type="compositionally biased region" description="Low complexity" evidence="1">
    <location>
        <begin position="1304"/>
        <end position="1319"/>
    </location>
</feature>
<evidence type="ECO:0000313" key="3">
    <source>
        <dbReference type="Proteomes" id="UP000821853"/>
    </source>
</evidence>
<comment type="caution">
    <text evidence="2">The sequence shown here is derived from an EMBL/GenBank/DDBJ whole genome shotgun (WGS) entry which is preliminary data.</text>
</comment>
<organism evidence="2 3">
    <name type="scientific">Haemaphysalis longicornis</name>
    <name type="common">Bush tick</name>
    <dbReference type="NCBI Taxonomy" id="44386"/>
    <lineage>
        <taxon>Eukaryota</taxon>
        <taxon>Metazoa</taxon>
        <taxon>Ecdysozoa</taxon>
        <taxon>Arthropoda</taxon>
        <taxon>Chelicerata</taxon>
        <taxon>Arachnida</taxon>
        <taxon>Acari</taxon>
        <taxon>Parasitiformes</taxon>
        <taxon>Ixodida</taxon>
        <taxon>Ixodoidea</taxon>
        <taxon>Ixodidae</taxon>
        <taxon>Haemaphysalinae</taxon>
        <taxon>Haemaphysalis</taxon>
    </lineage>
</organism>
<feature type="region of interest" description="Disordered" evidence="1">
    <location>
        <begin position="1280"/>
        <end position="1319"/>
    </location>
</feature>
<accession>A0A9J6GEC5</accession>
<dbReference type="OrthoDB" id="6482765at2759"/>
<sequence>MSSIEKQCLLYFNNAIQSEKQDELAPVCIADLTGYLASAHVSIRRHIKSIYNGDIAEFLRRFPEAFQLDKNNQVHLTSDIIRIHGVEALEDMSVEFFRNKLKSLNAFHHSAVSLMALRKSIGDAPVGVQSFINKNYPGKDLKRFLLTHPDVFGISNSGNVYLQGEAPKLPLETCGFQDYWSADAGAIDVDLSKDEADAVHFFRRVLNSPGIELQSCSVDSLFAQVCEAPDNVQRFLRSNYTELNFLDFFRAHKSAFAISSDSPPMMPDGIDQPQSDNEDFSTLQLPKNDYTDTQVEAAWEPPSHVQGGSTNAVAAALKFFSEVIGTRNQQGSPVHVSQLRERLADAPLIVFSYFSSEYPYDKFEKFFLDHADQFCIDSAGNIELPASARNQAPVVSNGEVHSSPSMPEGNGEENAGTWHPRNIQLEKQLERFFLDLFHLASTYGVRVVKPETALEISQCLNRRLTGYLSEHYGKNVAQFFQHYQNRFRVSKNGNICLAVEKDSSGDTMAKKQSSVVAVDFYIALLQLLEAHQVKAISPESLWSFIPLTPPKVQGALSKTYTKDTFKSFFLKSPNKFAMSKSKNVYLSAGAGSAKRDSSDADEYDFESASENTHEASALEFFVDLMKVLHVNACPVPINMLQENLLKASTYVKDYFEETYPQGKFIKFFLKYDNFFYVLQPINVVWLTKLDGADLKEVDAEPCPLDNMPSAFRLLVGVVAAALLVKSPKPFSTILGHLNVVKDQYSQELSKQPGKSKTEKLCSLVSNCFDMFKIVKDNAILSWPLKYASSLLSVLEDALAEVCVKLSTEDIAEVSTFHAALRRNTERLFQCLVPDVKAMVDFLHRRDEFFVVDTDRFIVLGKLLMPDDVDEIAQMVEKELLKSAQGRLPLVSLLATVRDEGFQNHFTSSTVVQAVLTCKDRFDIVDGVLLLRKRQAPGPCFDTSEPEIPVSGDKVEQPTKCTSVCGMGWIISLDGESGLLAATFGSSEDYNEVTFRKDALSATSTNYNDLIVGQEVEFIAVKDSGESEWAIVELRSAGSTPCIDNDKDGCELAEPLGPCECAAHPLDGSDVPSDNTSTNGDDCIFYSSASDSELGLPARPGVNGHYVEGLLRPTNLPAQVQGEAHEVIGHTEGTLPEGGIQEGFADLGMTGEDLLNDDGEWETPYDRRMMDVPFYALPAFKSLNPTPQTAPCEQESSRKPAVMAENLSVPHNTPTAAEVQLTAARESYAEPVLVQGTAAGHEGLKGNLSTWTGTGIWDIEPVPEAAGGDHVKQLTSPVVPLVPGPGDEPPAAEAAMLPPPVPDGSPSYSASRSPSASSKTSSFVYSQRSYEYGPPPGHHLLLHEVEEGGMEGDCEDGSVSPADECDYEQDIYSDEEVDLDTDDDLSEGWMGLQEYEGLGGLAGNGDGPLPLDPFSRCGNLTATFGRTYWEHDKVLPFANVWETPEKVYSVPATVIFLAPAVAVLKSSIQGTPVRLIADPETNSSLDWSELHVGKMVAARAVGSIDDATHLLVVGLRPLRRQSEQRQSEQRQNEQRAKRVDVAAQTISTGSVLSASFLVE</sequence>
<dbReference type="EMBL" id="JABSTR010000006">
    <property type="protein sequence ID" value="KAH9373765.1"/>
    <property type="molecule type" value="Genomic_DNA"/>
</dbReference>
<keyword evidence="3" id="KW-1185">Reference proteome</keyword>
<evidence type="ECO:0000256" key="1">
    <source>
        <dbReference type="SAM" id="MobiDB-lite"/>
    </source>
</evidence>